<dbReference type="Proteomes" id="UP000683246">
    <property type="component" value="Chromosome"/>
</dbReference>
<evidence type="ECO:0000313" key="1">
    <source>
        <dbReference type="EMBL" id="QUI24300.1"/>
    </source>
</evidence>
<organism evidence="1 2">
    <name type="scientific">Vallitalea pronyensis</name>
    <dbReference type="NCBI Taxonomy" id="1348613"/>
    <lineage>
        <taxon>Bacteria</taxon>
        <taxon>Bacillati</taxon>
        <taxon>Bacillota</taxon>
        <taxon>Clostridia</taxon>
        <taxon>Lachnospirales</taxon>
        <taxon>Vallitaleaceae</taxon>
        <taxon>Vallitalea</taxon>
    </lineage>
</organism>
<name>A0A8J8MMA5_9FIRM</name>
<proteinExistence type="predicted"/>
<dbReference type="RefSeq" id="WP_212694994.1">
    <property type="nucleotide sequence ID" value="NZ_CP058649.1"/>
</dbReference>
<sequence>MKHIAVERELTPIREYLEEKGYDVETFEGTVEDAWEHYSDIEAIVITGMSEDMLGIQDTLSKAIVIDADGMTPEEVEERIEHESNWH</sequence>
<accession>A0A8J8MMA5</accession>
<dbReference type="InterPro" id="IPR005370">
    <property type="entry name" value="UPF0180"/>
</dbReference>
<evidence type="ECO:0000313" key="2">
    <source>
        <dbReference type="Proteomes" id="UP000683246"/>
    </source>
</evidence>
<protein>
    <submittedName>
        <fullName evidence="1">YkuS family protein</fullName>
    </submittedName>
</protein>
<keyword evidence="2" id="KW-1185">Reference proteome</keyword>
<dbReference type="KEGG" id="vpy:HZI73_19250"/>
<gene>
    <name evidence="1" type="ORF">HZI73_19250</name>
</gene>
<reference evidence="1" key="1">
    <citation type="submission" date="2020-07" db="EMBL/GenBank/DDBJ databases">
        <title>Vallitalea pronyensis genome.</title>
        <authorList>
            <person name="Postec A."/>
        </authorList>
    </citation>
    <scope>NUCLEOTIDE SEQUENCE</scope>
    <source>
        <strain evidence="1">FatNI3</strain>
    </source>
</reference>
<dbReference type="Pfam" id="PF03698">
    <property type="entry name" value="UPF0180"/>
    <property type="match status" value="1"/>
</dbReference>
<dbReference type="AlphaFoldDB" id="A0A8J8MMA5"/>
<dbReference type="EMBL" id="CP058649">
    <property type="protein sequence ID" value="QUI24300.1"/>
    <property type="molecule type" value="Genomic_DNA"/>
</dbReference>